<keyword evidence="2" id="KW-0804">Transcription</keyword>
<dbReference type="GO" id="GO:0045893">
    <property type="term" value="P:positive regulation of DNA-templated transcription"/>
    <property type="evidence" value="ECO:0007669"/>
    <property type="project" value="TreeGrafter"/>
</dbReference>
<keyword evidence="5" id="KW-1185">Reference proteome</keyword>
<name>A0A835DP35_TETSI</name>
<reference evidence="4 5" key="1">
    <citation type="submission" date="2020-04" db="EMBL/GenBank/DDBJ databases">
        <title>Plant Genome Project.</title>
        <authorList>
            <person name="Zhang R.-G."/>
        </authorList>
    </citation>
    <scope>NUCLEOTIDE SEQUENCE [LARGE SCALE GENOMIC DNA]</scope>
    <source>
        <strain evidence="4">YNK0</strain>
        <tissue evidence="4">Leaf</tissue>
    </source>
</reference>
<dbReference type="GO" id="GO:0042800">
    <property type="term" value="F:histone H3K4 methyltransferase activity"/>
    <property type="evidence" value="ECO:0007669"/>
    <property type="project" value="TreeGrafter"/>
</dbReference>
<dbReference type="OMA" id="VHFHPWC"/>
<evidence type="ECO:0000313" key="4">
    <source>
        <dbReference type="EMBL" id="KAF8407194.1"/>
    </source>
</evidence>
<dbReference type="Proteomes" id="UP000655225">
    <property type="component" value="Unassembled WGS sequence"/>
</dbReference>
<dbReference type="GO" id="GO:0035097">
    <property type="term" value="C:histone methyltransferase complex"/>
    <property type="evidence" value="ECO:0007669"/>
    <property type="project" value="TreeGrafter"/>
</dbReference>
<evidence type="ECO:0000256" key="2">
    <source>
        <dbReference type="ARBA" id="ARBA00023163"/>
    </source>
</evidence>
<feature type="region of interest" description="Disordered" evidence="3">
    <location>
        <begin position="644"/>
        <end position="666"/>
    </location>
</feature>
<evidence type="ECO:0000313" key="5">
    <source>
        <dbReference type="Proteomes" id="UP000655225"/>
    </source>
</evidence>
<gene>
    <name evidence="4" type="ORF">HHK36_006321</name>
</gene>
<protein>
    <submittedName>
        <fullName evidence="4">Uncharacterized protein</fullName>
    </submittedName>
</protein>
<dbReference type="PANTHER" id="PTHR45838:SF4">
    <property type="entry name" value="HISTONE-LYSINE N-METHYLTRANSFERASE TRITHORAX"/>
    <property type="match status" value="1"/>
</dbReference>
<keyword evidence="1" id="KW-0805">Transcription regulation</keyword>
<comment type="caution">
    <text evidence="4">The sequence shown here is derived from an EMBL/GenBank/DDBJ whole genome shotgun (WGS) entry which is preliminary data.</text>
</comment>
<dbReference type="PANTHER" id="PTHR45838">
    <property type="entry name" value="HISTONE-LYSINE-N-METHYLTRANSFERASE 2 KMT2 FAMILY MEMBER"/>
    <property type="match status" value="1"/>
</dbReference>
<dbReference type="EMBL" id="JABCRI010000004">
    <property type="protein sequence ID" value="KAF8407194.1"/>
    <property type="molecule type" value="Genomic_DNA"/>
</dbReference>
<organism evidence="4 5">
    <name type="scientific">Tetracentron sinense</name>
    <name type="common">Spur-leaf</name>
    <dbReference type="NCBI Taxonomy" id="13715"/>
    <lineage>
        <taxon>Eukaryota</taxon>
        <taxon>Viridiplantae</taxon>
        <taxon>Streptophyta</taxon>
        <taxon>Embryophyta</taxon>
        <taxon>Tracheophyta</taxon>
        <taxon>Spermatophyta</taxon>
        <taxon>Magnoliopsida</taxon>
        <taxon>Trochodendrales</taxon>
        <taxon>Trochodendraceae</taxon>
        <taxon>Tetracentron</taxon>
    </lineage>
</organism>
<proteinExistence type="predicted"/>
<dbReference type="OrthoDB" id="308383at2759"/>
<evidence type="ECO:0000256" key="3">
    <source>
        <dbReference type="SAM" id="MobiDB-lite"/>
    </source>
</evidence>
<sequence>MDDHSGWDWPEGFSAAGALVKCKATVPNMSNSSDMFQLVDSFGGIARSEQPCNDFVFPKNHHTGHSVFEKSVNKVMNNAQQMNAQEGHNVLLKSLIGNPCNNLPALAKSKIMECPMSGGLATSKSVLDKGRQDGGYQSICDYIELITKGGNPFISNSSLGSVKALGTDSDVSRFNSSKEAFIVDTDAMASNIELRLGQPSQQSRTLGGSVLSALGPRVFDALDDAQKSLSQEHLIHNTVNPRVIEESRQNLQCAPSDTSSPNRKEKQIRLNLMHHALGANNAINTAKLEQFRGDMGKSLPISMFSSHVGTPTVGSIQSQATNNIFNGSEHFMPRILHGESHIAKCDPIDFPWNRSDGTERQLNINGPGLYNYLGKGKGARCDSDGTYVAAKSDFAFHNKMGDSSSFNGFIGGRCLPIGSAVHEKQSDYFSQLSGMPSDASNGSNPFNQSGKNSCVGSSGRLGHGFLSSVSSFPVTAGPVLPLPAVSMGLSSATSISRPNLTPTFSNKEGSDLRPHLLDENLRFLALKHISELSKREHAITSFEMNPEQGRLNSSSDKEMRTKGFVENPLASEEPMQGSYLPIKKDASEIAIESLQSCSTCCKGGIEKLAAVAGLNWCNLSASTQGILLHSKECDIQCPPYHDPLMDKHPSRRLGRNENNTTASGEHDKCCQKEQNTCFPGKCSCAVHSKCLARSYISIGEPSLDACKGDVGSVDGKDSMLVASIFDKGHIIPGDKAITIDQFKKLRGLIPMKTDYRAAQWRDVPTKVMGVHSATCIKRPAKVLNTKGNVDDQLADTAAKRLNGTPQEAESFKEQQMSNACSGFSAPAVTEVSVEVNNMDSCTIDTGDTRYVNDLVVDEGSGIEKCWSSDDALDSERSAEFLGVTGKIDSTKEASSSALPYQSSRDLSDEVKLRNSFKLKKVRNQLHAGCTVHEKINHTQQFERDLKAGRRKRALKWKRLDASVPASGLSSVRYESFKSTGNTELHSHASKEAQIPCRPVQEMPQTCAIYSAGPSSLKRKWSVLSSAKTLSRKRDLHRLDNHNREWENDYQTQSDDDVNCLKLPKLSRENKLKRHWTADLSKQFLRQEMNHADGDKAAKYKPVGCHKNLSRHQVNICDKKTRPVVRGKLGIISNGKLPEDIEKPAKIVSLRTILKTAKRCTISESEEPKLTSTLETKKTTFRRSGGCYNELSISKKGRGNDGNAINNETEPCTSMIGTKEACFSGDKVCVYELSMLEKERDEGCRNFSMLQGFSSARLKPRFKEARKRSLFELTVKGKNPSSAKVSLTKISKCALQAKCRYKGKSYLKDTEDSKCHRNGLYQVNAQKSIKEHKCQGFISDSDAFCCVCGSSNKDEINFLLECGQCLIRVCVLCGYEGGAMTRAVRSRNIVKGLLKAWNILTESKSKKSIPFSETLPDELNVVGASRFGHEADSISLLRPVNIEQSPSAVWELDLQYQMDVVTNSNGSPCNLQVCNSVTAGVLDSTVTQWVHMVCGLWTPGTRCPNVDTMSAFDVSGASRPGENVVSADLLISGIKEN</sequence>
<evidence type="ECO:0000256" key="1">
    <source>
        <dbReference type="ARBA" id="ARBA00023015"/>
    </source>
</evidence>
<accession>A0A835DP35</accession>